<gene>
    <name evidence="1" type="ORF">CC86DRAFT_387374</name>
</gene>
<dbReference type="EMBL" id="MU006241">
    <property type="protein sequence ID" value="KAF2820344.1"/>
    <property type="molecule type" value="Genomic_DNA"/>
</dbReference>
<dbReference type="AlphaFoldDB" id="A0A6A6ZJ62"/>
<organism evidence="1 2">
    <name type="scientific">Ophiobolus disseminans</name>
    <dbReference type="NCBI Taxonomy" id="1469910"/>
    <lineage>
        <taxon>Eukaryota</taxon>
        <taxon>Fungi</taxon>
        <taxon>Dikarya</taxon>
        <taxon>Ascomycota</taxon>
        <taxon>Pezizomycotina</taxon>
        <taxon>Dothideomycetes</taxon>
        <taxon>Pleosporomycetidae</taxon>
        <taxon>Pleosporales</taxon>
        <taxon>Pleosporineae</taxon>
        <taxon>Phaeosphaeriaceae</taxon>
        <taxon>Ophiobolus</taxon>
    </lineage>
</organism>
<accession>A0A6A6ZJ62</accession>
<proteinExistence type="predicted"/>
<name>A0A6A6ZJ62_9PLEO</name>
<sequence length="197" mass="23193">MPQVLLPPRMYPAWFKSDGPRRGTYPNDRTELFRPSPELSLLDAPDSMEEIQATQLRHNEFMQQQNVDEDKVIAAWRTAMRNGRLVQAYVNSNLLRRAQGAEFDFEVEVESWSDFIRSETRYGLAAYANVQVRLEACLAHIEIIRPHFQDASRLDRIVALIHRDLQQVHDDPYMIDDYLDWVEEYEKKLVDCKNPIR</sequence>
<reference evidence="1" key="1">
    <citation type="journal article" date="2020" name="Stud. Mycol.">
        <title>101 Dothideomycetes genomes: a test case for predicting lifestyles and emergence of pathogens.</title>
        <authorList>
            <person name="Haridas S."/>
            <person name="Albert R."/>
            <person name="Binder M."/>
            <person name="Bloem J."/>
            <person name="Labutti K."/>
            <person name="Salamov A."/>
            <person name="Andreopoulos B."/>
            <person name="Baker S."/>
            <person name="Barry K."/>
            <person name="Bills G."/>
            <person name="Bluhm B."/>
            <person name="Cannon C."/>
            <person name="Castanera R."/>
            <person name="Culley D."/>
            <person name="Daum C."/>
            <person name="Ezra D."/>
            <person name="Gonzalez J."/>
            <person name="Henrissat B."/>
            <person name="Kuo A."/>
            <person name="Liang C."/>
            <person name="Lipzen A."/>
            <person name="Lutzoni F."/>
            <person name="Magnuson J."/>
            <person name="Mondo S."/>
            <person name="Nolan M."/>
            <person name="Ohm R."/>
            <person name="Pangilinan J."/>
            <person name="Park H.-J."/>
            <person name="Ramirez L."/>
            <person name="Alfaro M."/>
            <person name="Sun H."/>
            <person name="Tritt A."/>
            <person name="Yoshinaga Y."/>
            <person name="Zwiers L.-H."/>
            <person name="Turgeon B."/>
            <person name="Goodwin S."/>
            <person name="Spatafora J."/>
            <person name="Crous P."/>
            <person name="Grigoriev I."/>
        </authorList>
    </citation>
    <scope>NUCLEOTIDE SEQUENCE</scope>
    <source>
        <strain evidence="1">CBS 113818</strain>
    </source>
</reference>
<evidence type="ECO:0000313" key="1">
    <source>
        <dbReference type="EMBL" id="KAF2820344.1"/>
    </source>
</evidence>
<evidence type="ECO:0000313" key="2">
    <source>
        <dbReference type="Proteomes" id="UP000799424"/>
    </source>
</evidence>
<protein>
    <submittedName>
        <fullName evidence="1">Uncharacterized protein</fullName>
    </submittedName>
</protein>
<dbReference type="Proteomes" id="UP000799424">
    <property type="component" value="Unassembled WGS sequence"/>
</dbReference>
<keyword evidence="2" id="KW-1185">Reference proteome</keyword>